<name>A0A1M5GLE2_9BRAD</name>
<evidence type="ECO:0000313" key="1">
    <source>
        <dbReference type="EMBL" id="SHG04580.1"/>
    </source>
</evidence>
<dbReference type="EMBL" id="LT670818">
    <property type="protein sequence ID" value="SHG04580.1"/>
    <property type="molecule type" value="Genomic_DNA"/>
</dbReference>
<evidence type="ECO:0000313" key="2">
    <source>
        <dbReference type="Proteomes" id="UP000190675"/>
    </source>
</evidence>
<accession>A0A1M5GLE2</accession>
<sequence>MRDLLLDADPQWSSYPARAGYPVRRGFTASSLTSLEYWITRRRVMTAVSYLRTVVSDISAELFASSASSAEIAAVCFGVPQLGASLPSPQARGR</sequence>
<organism evidence="1 2">
    <name type="scientific">Bradyrhizobium erythrophlei</name>
    <dbReference type="NCBI Taxonomy" id="1437360"/>
    <lineage>
        <taxon>Bacteria</taxon>
        <taxon>Pseudomonadati</taxon>
        <taxon>Pseudomonadota</taxon>
        <taxon>Alphaproteobacteria</taxon>
        <taxon>Hyphomicrobiales</taxon>
        <taxon>Nitrobacteraceae</taxon>
        <taxon>Bradyrhizobium</taxon>
    </lineage>
</organism>
<proteinExistence type="predicted"/>
<gene>
    <name evidence="1" type="ORF">SAMN05444169_0232</name>
</gene>
<protein>
    <submittedName>
        <fullName evidence="1">Uncharacterized protein</fullName>
    </submittedName>
</protein>
<dbReference type="AlphaFoldDB" id="A0A1M5GLE2"/>
<reference evidence="1 2" key="1">
    <citation type="submission" date="2016-11" db="EMBL/GenBank/DDBJ databases">
        <authorList>
            <person name="Jaros S."/>
            <person name="Januszkiewicz K."/>
            <person name="Wedrychowicz H."/>
        </authorList>
    </citation>
    <scope>NUCLEOTIDE SEQUENCE [LARGE SCALE GENOMIC DNA]</scope>
    <source>
        <strain evidence="1 2">GAS242</strain>
    </source>
</reference>
<dbReference type="Proteomes" id="UP000190675">
    <property type="component" value="Chromosome I"/>
</dbReference>